<proteinExistence type="predicted"/>
<feature type="region of interest" description="Disordered" evidence="1">
    <location>
        <begin position="1"/>
        <end position="73"/>
    </location>
</feature>
<sequence>MTTPRRAARAAKAKAEAPPRFDWRDPKYGIPKWPPGPDNPVTGAVLEEARRRAHADRKAWEREHRPTPQDDDA</sequence>
<evidence type="ECO:0000256" key="1">
    <source>
        <dbReference type="SAM" id="MobiDB-lite"/>
    </source>
</evidence>
<name>A0A5P8K6B5_9ACTN</name>
<dbReference type="Proteomes" id="UP000327294">
    <property type="component" value="Chromosome"/>
</dbReference>
<dbReference type="AlphaFoldDB" id="A0A5P8K6B5"/>
<dbReference type="KEGG" id="sphv:F9278_23160"/>
<reference evidence="2 3" key="1">
    <citation type="submission" date="2019-10" db="EMBL/GenBank/DDBJ databases">
        <title>Streptomyces sp. strain GY16 isolated from leaves of Broussonetia papyrifera.</title>
        <authorList>
            <person name="Mo P."/>
        </authorList>
    </citation>
    <scope>NUCLEOTIDE SEQUENCE [LARGE SCALE GENOMIC DNA]</scope>
    <source>
        <strain evidence="2 3">GY16</strain>
    </source>
</reference>
<protein>
    <submittedName>
        <fullName evidence="2">Uncharacterized protein</fullName>
    </submittedName>
</protein>
<gene>
    <name evidence="2" type="ORF">F9278_23160</name>
</gene>
<feature type="compositionally biased region" description="Basic residues" evidence="1">
    <location>
        <begin position="1"/>
        <end position="12"/>
    </location>
</feature>
<organism evidence="2 3">
    <name type="scientific">Streptomyces phaeolivaceus</name>
    <dbReference type="NCBI Taxonomy" id="2653200"/>
    <lineage>
        <taxon>Bacteria</taxon>
        <taxon>Bacillati</taxon>
        <taxon>Actinomycetota</taxon>
        <taxon>Actinomycetes</taxon>
        <taxon>Kitasatosporales</taxon>
        <taxon>Streptomycetaceae</taxon>
        <taxon>Streptomyces</taxon>
    </lineage>
</organism>
<dbReference type="EMBL" id="CP045096">
    <property type="protein sequence ID" value="QFQ98580.1"/>
    <property type="molecule type" value="Genomic_DNA"/>
</dbReference>
<feature type="compositionally biased region" description="Basic and acidic residues" evidence="1">
    <location>
        <begin position="13"/>
        <end position="27"/>
    </location>
</feature>
<feature type="compositionally biased region" description="Basic and acidic residues" evidence="1">
    <location>
        <begin position="56"/>
        <end position="73"/>
    </location>
</feature>
<evidence type="ECO:0000313" key="2">
    <source>
        <dbReference type="EMBL" id="QFQ98580.1"/>
    </source>
</evidence>
<dbReference type="RefSeq" id="WP_152170036.1">
    <property type="nucleotide sequence ID" value="NZ_CP045096.1"/>
</dbReference>
<accession>A0A5P8K6B5</accession>
<keyword evidence="3" id="KW-1185">Reference proteome</keyword>
<evidence type="ECO:0000313" key="3">
    <source>
        <dbReference type="Proteomes" id="UP000327294"/>
    </source>
</evidence>